<dbReference type="RefSeq" id="WP_023523288.1">
    <property type="nucleotide sequence ID" value="NC_022873.1"/>
</dbReference>
<dbReference type="Pfam" id="PF10651">
    <property type="entry name" value="BppU_N"/>
    <property type="match status" value="1"/>
</dbReference>
<dbReference type="Proteomes" id="UP000018566">
    <property type="component" value="Chromosome"/>
</dbReference>
<evidence type="ECO:0000259" key="1">
    <source>
        <dbReference type="Pfam" id="PF10651"/>
    </source>
</evidence>
<protein>
    <recommendedName>
        <fullName evidence="1">BppU N-terminal domain-containing protein</fullName>
    </recommendedName>
</protein>
<evidence type="ECO:0000313" key="2">
    <source>
        <dbReference type="EMBL" id="AHA74550.1"/>
    </source>
</evidence>
<dbReference type="InterPro" id="IPR018913">
    <property type="entry name" value="BppU_N"/>
</dbReference>
<sequence>MTFKTHEVNVDLVSDASTTPTIRFSQNDRNSAKLLLTITNKGAELDLSQAKAVRISFKKSDGTRVFQNDCQPINVLKGKYQILLKTQTLSSVGNVIAQIHIEEEDRMIDTQKFLFVVNESLASDGAVESANECTIIQKAIEAGKKLEGVDFTTITGFLPNQRDFIELLRNHNTSSNMYTRIVGDRTLDILIPLRGNKVAHYTLRKDTKDDYVKLEDCAISNLSVVAQKVHAINYKSDTGAMQKANPPNYYTTTVGDTFTFTFDGTGFDFQHFTDNRGGLWEFKVDGTVVKTISTHIHAVPTNELKVNYGIRPVARGLAKGTHTVIATFKGDDPANAPASGMNTARGWVKNDSGYAQAAEAHKTALLYDDLLHPVKEIDLLVPFSNKEFAFRMKPNGSSVNAEWIPEHSVATVFKVSQKIYIDDQEITSWIADTTVKEAQMVRAVQSMKGFHPSDLTNALCEIYSVHTVTNQGVTFDIKIKWLEDTFIEDGYIAMLPGSRPFVEKLVDATGQSLDTIASDNSFSDIPNGEKIMSYAMFNTTGTDYVVAMKINNMNVSLRKGQAGLRNPLVWLQHRDGTLQKLYPQVYKNCVVKANDVHQFSATYFIGELPLASQLLI</sequence>
<reference evidence="2 3" key="1">
    <citation type="submission" date="2013-05" db="EMBL/GenBank/DDBJ databases">
        <title>Complete genome sequence of Bacillus thuringiensis YBT-1518, a typical strain with high toxicity to nematode.</title>
        <authorList>
            <person name="Wang P."/>
            <person name="Zhang C."/>
            <person name="Guo M."/>
            <person name="Guo S."/>
            <person name="Zhu Y."/>
            <person name="Zheng J."/>
            <person name="Zhu L."/>
            <person name="Ruan L."/>
            <person name="Peng D."/>
            <person name="Sun M."/>
        </authorList>
    </citation>
    <scope>NUCLEOTIDE SEQUENCE [LARGE SCALE GENOMIC DNA]</scope>
    <source>
        <strain evidence="2 3">YBT-1518</strain>
    </source>
</reference>
<organism evidence="2 3">
    <name type="scientific">Bacillus thuringiensis YBT-1518</name>
    <dbReference type="NCBI Taxonomy" id="529122"/>
    <lineage>
        <taxon>Bacteria</taxon>
        <taxon>Bacillati</taxon>
        <taxon>Bacillota</taxon>
        <taxon>Bacilli</taxon>
        <taxon>Bacillales</taxon>
        <taxon>Bacillaceae</taxon>
        <taxon>Bacillus</taxon>
        <taxon>Bacillus cereus group</taxon>
    </lineage>
</organism>
<dbReference type="AlphaFoldDB" id="A0A9W3PIG8"/>
<dbReference type="KEGG" id="bthu:YBT1518_27225"/>
<feature type="domain" description="BppU N-terminal" evidence="1">
    <location>
        <begin position="6"/>
        <end position="141"/>
    </location>
</feature>
<proteinExistence type="predicted"/>
<dbReference type="Gene3D" id="2.60.120.260">
    <property type="entry name" value="Galactose-binding domain-like"/>
    <property type="match status" value="1"/>
</dbReference>
<accession>A0A9W3PIG8</accession>
<gene>
    <name evidence="2" type="ORF">YBT1518_27225</name>
</gene>
<name>A0A9W3PIG8_BACTU</name>
<dbReference type="EMBL" id="CP005935">
    <property type="protein sequence ID" value="AHA74550.1"/>
    <property type="molecule type" value="Genomic_DNA"/>
</dbReference>
<evidence type="ECO:0000313" key="3">
    <source>
        <dbReference type="Proteomes" id="UP000018566"/>
    </source>
</evidence>
<dbReference type="Gene3D" id="2.60.40.3350">
    <property type="match status" value="1"/>
</dbReference>